<evidence type="ECO:0000313" key="1">
    <source>
        <dbReference type="EMBL" id="KAG8191928.1"/>
    </source>
</evidence>
<protein>
    <submittedName>
        <fullName evidence="1">Uncharacterized protein</fullName>
    </submittedName>
</protein>
<gene>
    <name evidence="1" type="ORF">JTE90_007726</name>
</gene>
<reference evidence="1 2" key="1">
    <citation type="journal article" date="2022" name="Nat. Ecol. Evol.">
        <title>A masculinizing supergene underlies an exaggerated male reproductive morph in a spider.</title>
        <authorList>
            <person name="Hendrickx F."/>
            <person name="De Corte Z."/>
            <person name="Sonet G."/>
            <person name="Van Belleghem S.M."/>
            <person name="Kostlbacher S."/>
            <person name="Vangestel C."/>
        </authorList>
    </citation>
    <scope>NUCLEOTIDE SEQUENCE [LARGE SCALE GENOMIC DNA]</scope>
    <source>
        <strain evidence="1">W744_W776</strain>
    </source>
</reference>
<accession>A0AAV6V875</accession>
<dbReference type="AlphaFoldDB" id="A0AAV6V875"/>
<organism evidence="1 2">
    <name type="scientific">Oedothorax gibbosus</name>
    <dbReference type="NCBI Taxonomy" id="931172"/>
    <lineage>
        <taxon>Eukaryota</taxon>
        <taxon>Metazoa</taxon>
        <taxon>Ecdysozoa</taxon>
        <taxon>Arthropoda</taxon>
        <taxon>Chelicerata</taxon>
        <taxon>Arachnida</taxon>
        <taxon>Araneae</taxon>
        <taxon>Araneomorphae</taxon>
        <taxon>Entelegynae</taxon>
        <taxon>Araneoidea</taxon>
        <taxon>Linyphiidae</taxon>
        <taxon>Erigoninae</taxon>
        <taxon>Oedothorax</taxon>
    </lineage>
</organism>
<evidence type="ECO:0000313" key="2">
    <source>
        <dbReference type="Proteomes" id="UP000827092"/>
    </source>
</evidence>
<proteinExistence type="predicted"/>
<dbReference type="Proteomes" id="UP000827092">
    <property type="component" value="Unassembled WGS sequence"/>
</dbReference>
<sequence>MFNTSSLICLSIPHQLGNSRSPMSNKTCKQWAIQPKSIHPVWANNLEPETMGSFECHYLSDPVSDLEKTFNGEFPSRMWYAPSPSQLRLSSGCGWSYK</sequence>
<name>A0AAV6V875_9ARAC</name>
<comment type="caution">
    <text evidence="1">The sequence shown here is derived from an EMBL/GenBank/DDBJ whole genome shotgun (WGS) entry which is preliminary data.</text>
</comment>
<keyword evidence="2" id="KW-1185">Reference proteome</keyword>
<dbReference type="EMBL" id="JAFNEN010000149">
    <property type="protein sequence ID" value="KAG8191928.1"/>
    <property type="molecule type" value="Genomic_DNA"/>
</dbReference>